<gene>
    <name evidence="2" type="ORF">M8542_01265</name>
</gene>
<feature type="transmembrane region" description="Helical" evidence="1">
    <location>
        <begin position="110"/>
        <end position="131"/>
    </location>
</feature>
<organism evidence="2 3">
    <name type="scientific">Amycolatopsis iheyensis</name>
    <dbReference type="NCBI Taxonomy" id="2945988"/>
    <lineage>
        <taxon>Bacteria</taxon>
        <taxon>Bacillati</taxon>
        <taxon>Actinomycetota</taxon>
        <taxon>Actinomycetes</taxon>
        <taxon>Pseudonocardiales</taxon>
        <taxon>Pseudonocardiaceae</taxon>
        <taxon>Amycolatopsis</taxon>
    </lineage>
</organism>
<keyword evidence="3" id="KW-1185">Reference proteome</keyword>
<sequence length="417" mass="45086">MRIPVVQQLVDEVASARASLRASRRGLVLSAVRSITEEQVRGRDAVVAAFARRGHQADVIAGEHRAVYRKLARQELSTGRFQFAGFSAGLVALVAFWVGVGWYFDDHFNAAGAIFAGMGGYLFVFGPAMLLTWLLSRLPSLQLVLVGLYMLAVTFAAGLIGYGELTGAGPVRVGRGSGGLAFVLVEGILSIGLMVAVVVVGGLIAVYVQRRRRLALPGSHSLRLLFQAIEMSAADEPFLRADTRRELVRHMAQLAVILRVALWKTVRPSSRLARSVLKHRCALAAQTVEVMGVWVTLPAKTTRTDYQDRMCALAETLMSGRLDELPVEPLRGAISLQSRLASLSGFLRMILIGAVPIGVVGGLVKFGGVPSEAIAGPVWTFLWIWLLVALLSALGELATGRTLFDRTLELFSRASKE</sequence>
<feature type="transmembrane region" description="Helical" evidence="1">
    <location>
        <begin position="83"/>
        <end position="104"/>
    </location>
</feature>
<proteinExistence type="predicted"/>
<feature type="transmembrane region" description="Helical" evidence="1">
    <location>
        <begin position="346"/>
        <end position="366"/>
    </location>
</feature>
<keyword evidence="1" id="KW-0472">Membrane</keyword>
<keyword evidence="1" id="KW-0812">Transmembrane</keyword>
<evidence type="ECO:0000313" key="2">
    <source>
        <dbReference type="EMBL" id="MCR6481436.1"/>
    </source>
</evidence>
<name>A0A9X2SI40_9PSEU</name>
<dbReference type="AlphaFoldDB" id="A0A9X2SI40"/>
<dbReference type="RefSeq" id="WP_257918081.1">
    <property type="nucleotide sequence ID" value="NZ_JAMXQV010000001.1"/>
</dbReference>
<evidence type="ECO:0000313" key="3">
    <source>
        <dbReference type="Proteomes" id="UP001144096"/>
    </source>
</evidence>
<accession>A0A9X2SI40</accession>
<dbReference type="EMBL" id="JAMXQV010000001">
    <property type="protein sequence ID" value="MCR6481436.1"/>
    <property type="molecule type" value="Genomic_DNA"/>
</dbReference>
<comment type="caution">
    <text evidence="2">The sequence shown here is derived from an EMBL/GenBank/DDBJ whole genome shotgun (WGS) entry which is preliminary data.</text>
</comment>
<keyword evidence="1" id="KW-1133">Transmembrane helix</keyword>
<evidence type="ECO:0000256" key="1">
    <source>
        <dbReference type="SAM" id="Phobius"/>
    </source>
</evidence>
<feature type="transmembrane region" description="Helical" evidence="1">
    <location>
        <begin position="378"/>
        <end position="398"/>
    </location>
</feature>
<reference evidence="2" key="1">
    <citation type="submission" date="2022-06" db="EMBL/GenBank/DDBJ databases">
        <title>Amycolatopsis iheyaensis sp. nov., a new species of the genus Amycolatopsis isolated from soil in Iheya island, Japan.</title>
        <authorList>
            <person name="Ngamcharungchit C."/>
            <person name="Kanto H."/>
            <person name="Take A."/>
            <person name="Intra B."/>
            <person name="Matsumoto A."/>
            <person name="Panbangred W."/>
            <person name="Inahashi Y."/>
        </authorList>
    </citation>
    <scope>NUCLEOTIDE SEQUENCE</scope>
    <source>
        <strain evidence="2">OK19-0408</strain>
    </source>
</reference>
<feature type="transmembrane region" description="Helical" evidence="1">
    <location>
        <begin position="143"/>
        <end position="162"/>
    </location>
</feature>
<feature type="transmembrane region" description="Helical" evidence="1">
    <location>
        <begin position="182"/>
        <end position="208"/>
    </location>
</feature>
<protein>
    <submittedName>
        <fullName evidence="2">Uncharacterized protein</fullName>
    </submittedName>
</protein>
<dbReference type="Proteomes" id="UP001144096">
    <property type="component" value="Unassembled WGS sequence"/>
</dbReference>